<evidence type="ECO:0000313" key="2">
    <source>
        <dbReference type="Proteomes" id="UP000663879"/>
    </source>
</evidence>
<gene>
    <name evidence="1" type="ORF">OXX778_LOCUS15542</name>
</gene>
<keyword evidence="2" id="KW-1185">Reference proteome</keyword>
<evidence type="ECO:0000313" key="1">
    <source>
        <dbReference type="EMBL" id="CAF0983453.1"/>
    </source>
</evidence>
<dbReference type="EMBL" id="CAJNOC010003455">
    <property type="protein sequence ID" value="CAF0983453.1"/>
    <property type="molecule type" value="Genomic_DNA"/>
</dbReference>
<protein>
    <submittedName>
        <fullName evidence="1">Uncharacterized protein</fullName>
    </submittedName>
</protein>
<dbReference type="Proteomes" id="UP000663879">
    <property type="component" value="Unassembled WGS sequence"/>
</dbReference>
<reference evidence="1" key="1">
    <citation type="submission" date="2021-02" db="EMBL/GenBank/DDBJ databases">
        <authorList>
            <person name="Nowell W R."/>
        </authorList>
    </citation>
    <scope>NUCLEOTIDE SEQUENCE</scope>
    <source>
        <strain evidence="1">Ploen Becks lab</strain>
    </source>
</reference>
<proteinExistence type="predicted"/>
<sequence length="120" mass="13563">MTEIKVESQKPFFRNNPIPMTNDQQLSVLLGQMSLISEDESSNSDQLPYDMLKDQASVVKTLSRSSRSFIKNADLNKDPLSNKTSKDAVVMESDNFINENKSDLISSDEKEGQTFCLTFF</sequence>
<comment type="caution">
    <text evidence="1">The sequence shown here is derived from an EMBL/GenBank/DDBJ whole genome shotgun (WGS) entry which is preliminary data.</text>
</comment>
<dbReference type="AlphaFoldDB" id="A0A814FQP3"/>
<name>A0A814FQP3_9BILA</name>
<organism evidence="1 2">
    <name type="scientific">Brachionus calyciflorus</name>
    <dbReference type="NCBI Taxonomy" id="104777"/>
    <lineage>
        <taxon>Eukaryota</taxon>
        <taxon>Metazoa</taxon>
        <taxon>Spiralia</taxon>
        <taxon>Gnathifera</taxon>
        <taxon>Rotifera</taxon>
        <taxon>Eurotatoria</taxon>
        <taxon>Monogononta</taxon>
        <taxon>Pseudotrocha</taxon>
        <taxon>Ploima</taxon>
        <taxon>Brachionidae</taxon>
        <taxon>Brachionus</taxon>
    </lineage>
</organism>
<accession>A0A814FQP3</accession>